<dbReference type="EMBL" id="JACHXV010000004">
    <property type="protein sequence ID" value="MBB3173383.1"/>
    <property type="molecule type" value="Genomic_DNA"/>
</dbReference>
<dbReference type="Proteomes" id="UP000557688">
    <property type="component" value="Unassembled WGS sequence"/>
</dbReference>
<gene>
    <name evidence="3" type="ORF">FHR90_001206</name>
</gene>
<dbReference type="PROSITE" id="PS51208">
    <property type="entry name" value="AUTOTRANSPORTER"/>
    <property type="match status" value="1"/>
</dbReference>
<accession>A0A839UYE7</accession>
<proteinExistence type="predicted"/>
<protein>
    <recommendedName>
        <fullName evidence="2">Autotransporter domain-containing protein</fullName>
    </recommendedName>
</protein>
<dbReference type="SMART" id="SM00869">
    <property type="entry name" value="Autotransporter"/>
    <property type="match status" value="1"/>
</dbReference>
<evidence type="ECO:0000259" key="2">
    <source>
        <dbReference type="PROSITE" id="PS51208"/>
    </source>
</evidence>
<dbReference type="InterPro" id="IPR036709">
    <property type="entry name" value="Autotransporte_beta_dom_sf"/>
</dbReference>
<evidence type="ECO:0000313" key="4">
    <source>
        <dbReference type="Proteomes" id="UP000557688"/>
    </source>
</evidence>
<keyword evidence="1" id="KW-0732">Signal</keyword>
<organism evidence="3 4">
    <name type="scientific">Endobacter medicaginis</name>
    <dbReference type="NCBI Taxonomy" id="1181271"/>
    <lineage>
        <taxon>Bacteria</taxon>
        <taxon>Pseudomonadati</taxon>
        <taxon>Pseudomonadota</taxon>
        <taxon>Alphaproteobacteria</taxon>
        <taxon>Acetobacterales</taxon>
        <taxon>Acetobacteraceae</taxon>
        <taxon>Endobacter</taxon>
    </lineage>
</organism>
<sequence length="2016" mass="192527">MAGRRFEIMALATGLLSIGAAAAAPGRPAAPVDIEPVAAKGEKGNAKLFGRGTSPGGPGGLGTTLNETVAAPLTGQGPQVRIGSTGGAGGAGDTFGFGYAAAGDGGTGGSVTVDQLAALSGTSTLSTPDSVLLAYSQGGHGGSGAVRKGAGRGGDGGPVSLRISAPVMAQGNLAAVWARSIGGNSTNIGVETPALAATTTGGNGGTVLLTLSEGVGVSSDGARAPAAIAESLGGRGGDVGNQGFEYPNVANGGAGGTVAVRDAGALSASGDNATALLAQSVGGRGGDGASSGGAVGGSGGKGGAVNVFIDGPVSTTGEAATGILAQSIGGSGGRGASVLLAGQGGTGGAAGGGGAVSVTNTASVSTAGDRASALLVQSVGGGNAGDAFQIADPTTSAGGGTGGSGGPLFFGTGGQGGYGGKGGAATAINQGSIATEGDQSYGILAQSVGGGGGNGGSTRTIGALVSVALGGGGGGGGDGDTVTVSQAASDAGGAIPSIISYGDGAAGILAQSVGGSGGVGGSAKAYSGGLLASLSYAVGGSGGGGGSGGLSQANNAGLISTAGTGSAGISVLSVGGGGGTAGDASSFAIAGSIPSVPAPTFSLTYALGGSGGDGGAGGIAGATNVGSIETSGARSVGLLAASIGGGGGDAGSGTTESVMLGTVLNVGISAALGGSGGGGGGGSKATVTNTGLIETSGRFSAGMVALSVGGGGGIGGGATSTSYVGIPKGLPGEAYLTTTASLVTAAPLNLNLSLGGSGGKGGSGGEAVATNQGTISTTAANAAGIFAESIGGGGGNSASYSGDGSASANIKIGGSGGGGGNGGAVEVTNDISATISTQGAGASAIVAQSIGGGGGNAGAPSAAETTSVTSSGAFKKIKTVTTVLKLLNKSGKISTGLYKKISRNSVYYEYFNKNSAIQGNFKIYTNFISRLSSLYEAGDSDAVTFVKTSFVTGLAVIEKAFQESLRKISDRSVSVPPVAVNVSLGGSGGLGGDGGNVTVTHAGTILTSADDAFGIMAQSIGGGGGTGGGAVTEGIKALNIDVSVGGSGGKSGSGGEVAVTLTPASSLATAGYGSYGVLAQSIGGGGGVGGESTAGGKLSLTVNVSVGGKGGTSGDGGKVKVDLGGSIVTTGDEAHAVYAQSVGGGGGVDFLAPAVLTDGDGGTGDASLDAALAATYRLIQDAGGGGGSVSKTDSANFPSPSLNLSYGADGGLAGRGGDVSVVDRGRVSTTGDGAFGIFEQSIGGGGGGGTNGLAQTNNSLVPVKLTRSFGGSNGASGNGGTVAFVIAGMPQVTTQGAGSVGVYLQSIGGGGGYGGLSSTATLSLADSTARGDGGAISVSTLDAQSSIDISTSSQRAHGLFAQSLGAGGGSVTVIGDDATPAPGVTRNGAIGRGGPIDINARGTITATGDGSDAIRAESGVQTTTGALDPKRLGHAIVIDWTGTLRGGSGGGAAIAVDGGLWNKITIEAGSTVSAASGIAITGGAQNEKIYNNGTIIGDVLLGSGDNAFENQAGAVYRTSAMGTVSLNKGMLRNLGTVDIGGVGVVSTATVNGVFAQTDDGHLLVDVGAGDGGRTSDLLQVNGRALLRGTIDVNVIGGLLAGDYTVLTATTSVLNLLGGAESSQTAASVIPVSWSVERTGNSIAVAPHADFAHPKDTVLAANAASVADAIQKSWLAGTADDAEFFGRVIGIRSGRQYQSVLDDLDQESNQNVMSTTFGEARVSLRAVMSCPAFAQGVLIEEGECVWSKVTGTATSMSSSVEDTGYNSRNFIYRVGAQKAVAEGWFVGASGAYGSGVMSSLDGLARSHGQSYEGAAALKHQVGPWLFASSVSVGLQQQNNSRGIDLGDMIDEAYSRTHVLTAGGKLRGLYEFLLGRWYIRPSLDVDVTYAHSGAYRERDGEGLALAVGGASKTLFDVAPAVEFGGRFDLDRLTWARLYTSLGFTALSSDRFRSSARFADDPDNIDFDISSRLPDRVGDVTAGVQLGRSHGFELLVEYEGHVASGFGSHSGTGRMTYRW</sequence>
<name>A0A839UYE7_9PROT</name>
<reference evidence="3 4" key="1">
    <citation type="submission" date="2020-08" db="EMBL/GenBank/DDBJ databases">
        <title>Genomic Encyclopedia of Type Strains, Phase III (KMG-III): the genomes of soil and plant-associated and newly described type strains.</title>
        <authorList>
            <person name="Whitman W."/>
        </authorList>
    </citation>
    <scope>NUCLEOTIDE SEQUENCE [LARGE SCALE GENOMIC DNA]</scope>
    <source>
        <strain evidence="3 4">CECT 8088</strain>
    </source>
</reference>
<evidence type="ECO:0000313" key="3">
    <source>
        <dbReference type="EMBL" id="MBB3173383.1"/>
    </source>
</evidence>
<evidence type="ECO:0000256" key="1">
    <source>
        <dbReference type="SAM" id="SignalP"/>
    </source>
</evidence>
<keyword evidence="4" id="KW-1185">Reference proteome</keyword>
<comment type="caution">
    <text evidence="3">The sequence shown here is derived from an EMBL/GenBank/DDBJ whole genome shotgun (WGS) entry which is preliminary data.</text>
</comment>
<feature type="signal peptide" evidence="1">
    <location>
        <begin position="1"/>
        <end position="23"/>
    </location>
</feature>
<dbReference type="SUPFAM" id="SSF103515">
    <property type="entry name" value="Autotransporter"/>
    <property type="match status" value="1"/>
</dbReference>
<dbReference type="RefSeq" id="WP_183274918.1">
    <property type="nucleotide sequence ID" value="NZ_JACHXV010000004.1"/>
</dbReference>
<feature type="domain" description="Autotransporter" evidence="2">
    <location>
        <begin position="1737"/>
        <end position="2016"/>
    </location>
</feature>
<feature type="chain" id="PRO_5032991439" description="Autotransporter domain-containing protein" evidence="1">
    <location>
        <begin position="24"/>
        <end position="2016"/>
    </location>
</feature>
<dbReference type="InterPro" id="IPR005546">
    <property type="entry name" value="Autotransporte_beta"/>
</dbReference>